<organism evidence="4">
    <name type="scientific">Streptomyces sp. NBC_00008</name>
    <dbReference type="NCBI Taxonomy" id="2903610"/>
    <lineage>
        <taxon>Bacteria</taxon>
        <taxon>Bacillati</taxon>
        <taxon>Actinomycetota</taxon>
        <taxon>Actinomycetes</taxon>
        <taxon>Kitasatosporales</taxon>
        <taxon>Streptomycetaceae</taxon>
        <taxon>Streptomyces</taxon>
    </lineage>
</organism>
<accession>A0AAU2VVX9</accession>
<keyword evidence="1" id="KW-0378">Hydrolase</keyword>
<dbReference type="SMART" id="SM00331">
    <property type="entry name" value="PP2C_SIG"/>
    <property type="match status" value="1"/>
</dbReference>
<evidence type="ECO:0000259" key="3">
    <source>
        <dbReference type="SMART" id="SM00331"/>
    </source>
</evidence>
<name>A0AAU2VVX9_9ACTN</name>
<proteinExistence type="predicted"/>
<evidence type="ECO:0000256" key="2">
    <source>
        <dbReference type="SAM" id="Phobius"/>
    </source>
</evidence>
<evidence type="ECO:0000313" key="4">
    <source>
        <dbReference type="EMBL" id="WTW71792.1"/>
    </source>
</evidence>
<dbReference type="InterPro" id="IPR052016">
    <property type="entry name" value="Bact_Sigma-Reg"/>
</dbReference>
<gene>
    <name evidence="4" type="ORF">OG398_27805</name>
</gene>
<dbReference type="PANTHER" id="PTHR43156:SF2">
    <property type="entry name" value="STAGE II SPORULATION PROTEIN E"/>
    <property type="match status" value="1"/>
</dbReference>
<keyword evidence="2" id="KW-0812">Transmembrane</keyword>
<dbReference type="Pfam" id="PF07228">
    <property type="entry name" value="SpoIIE"/>
    <property type="match status" value="1"/>
</dbReference>
<keyword evidence="2" id="KW-0472">Membrane</keyword>
<keyword evidence="2" id="KW-1133">Transmembrane helix</keyword>
<feature type="transmembrane region" description="Helical" evidence="2">
    <location>
        <begin position="56"/>
        <end position="73"/>
    </location>
</feature>
<dbReference type="EMBL" id="CP108313">
    <property type="protein sequence ID" value="WTW71792.1"/>
    <property type="molecule type" value="Genomic_DNA"/>
</dbReference>
<evidence type="ECO:0000256" key="1">
    <source>
        <dbReference type="ARBA" id="ARBA00022801"/>
    </source>
</evidence>
<protein>
    <submittedName>
        <fullName evidence="4">Serine/threonine-protein phosphatase</fullName>
    </submittedName>
</protein>
<reference evidence="4" key="1">
    <citation type="submission" date="2022-10" db="EMBL/GenBank/DDBJ databases">
        <title>The complete genomes of actinobacterial strains from the NBC collection.</title>
        <authorList>
            <person name="Joergensen T.S."/>
            <person name="Alvarez Arevalo M."/>
            <person name="Sterndorff E.B."/>
            <person name="Faurdal D."/>
            <person name="Vuksanovic O."/>
            <person name="Mourched A.-S."/>
            <person name="Charusanti P."/>
            <person name="Shaw S."/>
            <person name="Blin K."/>
            <person name="Weber T."/>
        </authorList>
    </citation>
    <scope>NUCLEOTIDE SEQUENCE</scope>
    <source>
        <strain evidence="4">NBC_00008</strain>
    </source>
</reference>
<sequence>MYRRPSRTRPQIADCRGVCAVLGVALLDAALGEDVRLLALYSVGPVLSAVRAAPRAVIGTGVFAGLVAVLLTLHDGILGTHRAASGLIAIALVTAVSTVAARRRTRQESRLATARRVADATQLAIAPSIPATEGPVRLAASYESADTGARIGGDFCEVVPVRDGVRVLMGDVQGKGLGAVALSNTLLGSFRHNAPTETHLEDVGLRMSCSMLRRPDEERFATMTLAQLTDSGELTVLNYGHPSPLIALADGTGRWADPRRPGLPLGLAALAHGEPGSYRCTLHAGDRVLFHTDGLTESRDERSRFYPLEARAGLLRGADPTACLDRLRADVHAHAASSAGVDDSALLLVEYQGRRGTAEGPAVSTEPGRRLPLRHTPEELGCHVCAVVDCPLRDALGS</sequence>
<dbReference type="GO" id="GO:0016791">
    <property type="term" value="F:phosphatase activity"/>
    <property type="evidence" value="ECO:0007669"/>
    <property type="project" value="TreeGrafter"/>
</dbReference>
<dbReference type="InterPro" id="IPR001932">
    <property type="entry name" value="PPM-type_phosphatase-like_dom"/>
</dbReference>
<dbReference type="PANTHER" id="PTHR43156">
    <property type="entry name" value="STAGE II SPORULATION PROTEIN E-RELATED"/>
    <property type="match status" value="1"/>
</dbReference>
<dbReference type="AlphaFoldDB" id="A0AAU2VVX9"/>
<feature type="transmembrane region" description="Helical" evidence="2">
    <location>
        <begin position="85"/>
        <end position="101"/>
    </location>
</feature>
<feature type="domain" description="PPM-type phosphatase" evidence="3">
    <location>
        <begin position="136"/>
        <end position="351"/>
    </location>
</feature>
<dbReference type="SUPFAM" id="SSF81606">
    <property type="entry name" value="PP2C-like"/>
    <property type="match status" value="1"/>
</dbReference>
<dbReference type="Gene3D" id="3.60.40.10">
    <property type="entry name" value="PPM-type phosphatase domain"/>
    <property type="match status" value="1"/>
</dbReference>
<dbReference type="InterPro" id="IPR036457">
    <property type="entry name" value="PPM-type-like_dom_sf"/>
</dbReference>